<evidence type="ECO:0000256" key="2">
    <source>
        <dbReference type="ARBA" id="ARBA00022737"/>
    </source>
</evidence>
<keyword evidence="1" id="KW-0853">WD repeat</keyword>
<name>A0AAV7YS18_9EUKA</name>
<dbReference type="AlphaFoldDB" id="A0AAV7YS18"/>
<dbReference type="InterPro" id="IPR015943">
    <property type="entry name" value="WD40/YVTN_repeat-like_dom_sf"/>
</dbReference>
<reference evidence="4" key="1">
    <citation type="submission" date="2022-08" db="EMBL/GenBank/DDBJ databases">
        <title>Novel sulphate-reducing endosymbionts in the free-living metamonad Anaeramoeba.</title>
        <authorList>
            <person name="Jerlstrom-Hultqvist J."/>
            <person name="Cepicka I."/>
            <person name="Gallot-Lavallee L."/>
            <person name="Salas-Leiva D."/>
            <person name="Curtis B.A."/>
            <person name="Zahonova K."/>
            <person name="Pipaliya S."/>
            <person name="Dacks J."/>
            <person name="Roger A.J."/>
        </authorList>
    </citation>
    <scope>NUCLEOTIDE SEQUENCE</scope>
    <source>
        <strain evidence="4">Busselton2</strain>
    </source>
</reference>
<dbReference type="InterPro" id="IPR036322">
    <property type="entry name" value="WD40_repeat_dom_sf"/>
</dbReference>
<dbReference type="InterPro" id="IPR048720">
    <property type="entry name" value="PROPPIN"/>
</dbReference>
<sequence>MTDLVAISFNSKKNCLLCSRKQGFKVFDLSPFQKRFNRKFTEYGIKMIDQLGESNLFAIVRMTNPKKLYIWDDYQSKNLAEITFRQPIRVVRMFVDKLVVCCITEVVFYRFSDLEREKVIKTGRNNPNLFATTSNRNTLQTLVVSHTEPGYLLRFVFSKNPSSNNFKTFNQKPINLLQLSHNGRLVSVCTSESNLVRVFECSSGICISQLQAGKKRTTISSMVFQDLGNYIAVVTSRSFLHIFDIPRDIKQLKTKTKEKMGVTFCKIAFQKRKPIASCQIPTIPKMKLLFLAQNITIYSLNGKIYEFKYDPQNKEIISIGKPKQFMK</sequence>
<dbReference type="Pfam" id="PF21032">
    <property type="entry name" value="PROPPIN"/>
    <property type="match status" value="1"/>
</dbReference>
<dbReference type="Proteomes" id="UP001146793">
    <property type="component" value="Unassembled WGS sequence"/>
</dbReference>
<evidence type="ECO:0000313" key="5">
    <source>
        <dbReference type="Proteomes" id="UP001146793"/>
    </source>
</evidence>
<evidence type="ECO:0000313" key="4">
    <source>
        <dbReference type="EMBL" id="KAJ3432571.1"/>
    </source>
</evidence>
<keyword evidence="2" id="KW-0677">Repeat</keyword>
<dbReference type="SUPFAM" id="SSF50978">
    <property type="entry name" value="WD40 repeat-like"/>
    <property type="match status" value="1"/>
</dbReference>
<organism evidence="4 5">
    <name type="scientific">Anaeramoeba flamelloides</name>
    <dbReference type="NCBI Taxonomy" id="1746091"/>
    <lineage>
        <taxon>Eukaryota</taxon>
        <taxon>Metamonada</taxon>
        <taxon>Anaeramoebidae</taxon>
        <taxon>Anaeramoeba</taxon>
    </lineage>
</organism>
<proteinExistence type="inferred from homology"/>
<accession>A0AAV7YS18</accession>
<comment type="similarity">
    <text evidence="3">Belongs to the WD repeat PROPPIN family.</text>
</comment>
<comment type="caution">
    <text evidence="4">The sequence shown here is derived from an EMBL/GenBank/DDBJ whole genome shotgun (WGS) entry which is preliminary data.</text>
</comment>
<gene>
    <name evidence="4" type="ORF">M0812_21513</name>
</gene>
<dbReference type="PANTHER" id="PTHR11227">
    <property type="entry name" value="WD-REPEAT PROTEIN INTERACTING WITH PHOSPHOINOSIDES WIPI -RELATED"/>
    <property type="match status" value="1"/>
</dbReference>
<dbReference type="EMBL" id="JANTQA010000047">
    <property type="protein sequence ID" value="KAJ3432571.1"/>
    <property type="molecule type" value="Genomic_DNA"/>
</dbReference>
<protein>
    <submittedName>
        <fullName evidence="4">Wd-repeat protein interacting with phosphoinosides wipi -related</fullName>
    </submittedName>
</protein>
<evidence type="ECO:0000256" key="3">
    <source>
        <dbReference type="ARBA" id="ARBA00025740"/>
    </source>
</evidence>
<dbReference type="Gene3D" id="2.130.10.10">
    <property type="entry name" value="YVTN repeat-like/Quinoprotein amine dehydrogenase"/>
    <property type="match status" value="1"/>
</dbReference>
<evidence type="ECO:0000256" key="1">
    <source>
        <dbReference type="ARBA" id="ARBA00022574"/>
    </source>
</evidence>